<dbReference type="EMBL" id="AYLP01000102">
    <property type="protein sequence ID" value="ESS64066.1"/>
    <property type="molecule type" value="Genomic_DNA"/>
</dbReference>
<evidence type="ECO:0000256" key="1">
    <source>
        <dbReference type="ARBA" id="ARBA00022837"/>
    </source>
</evidence>
<feature type="domain" description="EF-hand" evidence="2">
    <location>
        <begin position="134"/>
        <end position="169"/>
    </location>
</feature>
<dbReference type="PROSITE" id="PS00018">
    <property type="entry name" value="EF_HAND_1"/>
    <property type="match status" value="1"/>
</dbReference>
<dbReference type="AlphaFoldDB" id="V5D9G9"/>
<dbReference type="InterPro" id="IPR011992">
    <property type="entry name" value="EF-hand-dom_pair"/>
</dbReference>
<gene>
    <name evidence="3" type="ORF">TCDM_07961</name>
</gene>
<dbReference type="SUPFAM" id="SSF47473">
    <property type="entry name" value="EF-hand"/>
    <property type="match status" value="1"/>
</dbReference>
<dbReference type="VEuPathDB" id="TriTrypDB:TCDM_07961"/>
<dbReference type="PROSITE" id="PS50222">
    <property type="entry name" value="EF_HAND_2"/>
    <property type="match status" value="2"/>
</dbReference>
<dbReference type="OrthoDB" id="26525at2759"/>
<feature type="domain" description="EF-hand" evidence="2">
    <location>
        <begin position="59"/>
        <end position="94"/>
    </location>
</feature>
<accession>V5D9G9</accession>
<dbReference type="Pfam" id="PF13499">
    <property type="entry name" value="EF-hand_7"/>
    <property type="match status" value="1"/>
</dbReference>
<organism evidence="3 4">
    <name type="scientific">Trypanosoma cruzi Dm28c</name>
    <dbReference type="NCBI Taxonomy" id="1416333"/>
    <lineage>
        <taxon>Eukaryota</taxon>
        <taxon>Discoba</taxon>
        <taxon>Euglenozoa</taxon>
        <taxon>Kinetoplastea</taxon>
        <taxon>Metakinetoplastina</taxon>
        <taxon>Trypanosomatida</taxon>
        <taxon>Trypanosomatidae</taxon>
        <taxon>Trypanosoma</taxon>
        <taxon>Schizotrypanum</taxon>
    </lineage>
</organism>
<dbReference type="Proteomes" id="UP000017861">
    <property type="component" value="Unassembled WGS sequence"/>
</dbReference>
<name>V5D9G9_TRYCR</name>
<dbReference type="CDD" id="cd00051">
    <property type="entry name" value="EFh"/>
    <property type="match status" value="1"/>
</dbReference>
<dbReference type="InterPro" id="IPR002048">
    <property type="entry name" value="EF_hand_dom"/>
</dbReference>
<reference evidence="3 4" key="1">
    <citation type="journal article" date="2014" name="Genome Announc.">
        <title>Trypanosoma cruzi Clone Dm28c Draft Genome Sequence.</title>
        <authorList>
            <person name="Grisard E.C."/>
            <person name="Teixeira S.M."/>
            <person name="de Almeida L.G."/>
            <person name="Stoco P.H."/>
            <person name="Gerber A.L."/>
            <person name="Talavera-Lopez C."/>
            <person name="Lima O.C."/>
            <person name="Andersson B."/>
            <person name="de Vasconcelos A.T."/>
        </authorList>
    </citation>
    <scope>NUCLEOTIDE SEQUENCE [LARGE SCALE GENOMIC DNA]</scope>
    <source>
        <strain evidence="3 4">Dm28c</strain>
    </source>
</reference>
<evidence type="ECO:0000313" key="4">
    <source>
        <dbReference type="Proteomes" id="UP000017861"/>
    </source>
</evidence>
<comment type="caution">
    <text evidence="3">The sequence shown here is derived from an EMBL/GenBank/DDBJ whole genome shotgun (WGS) entry which is preliminary data.</text>
</comment>
<evidence type="ECO:0000313" key="3">
    <source>
        <dbReference type="EMBL" id="ESS64066.1"/>
    </source>
</evidence>
<protein>
    <recommendedName>
        <fullName evidence="2">EF-hand domain-containing protein</fullName>
    </recommendedName>
</protein>
<keyword evidence="1" id="KW-0106">Calcium</keyword>
<proteinExistence type="predicted"/>
<dbReference type="SMART" id="SM00054">
    <property type="entry name" value="EFh"/>
    <property type="match status" value="2"/>
</dbReference>
<evidence type="ECO:0000259" key="2">
    <source>
        <dbReference type="PROSITE" id="PS50222"/>
    </source>
</evidence>
<dbReference type="InterPro" id="IPR018247">
    <property type="entry name" value="EF_Hand_1_Ca_BS"/>
</dbReference>
<dbReference type="Gene3D" id="1.10.238.10">
    <property type="entry name" value="EF-hand"/>
    <property type="match status" value="1"/>
</dbReference>
<dbReference type="GO" id="GO:0005509">
    <property type="term" value="F:calcium ion binding"/>
    <property type="evidence" value="ECO:0007669"/>
    <property type="project" value="InterPro"/>
</dbReference>
<sequence>MYMYIHILLSVGFCLSVFLCVCVFGARKRKGAGWRIKRGAGMRYTLAPGALACDCLSSEELRLLRDSFVHLDTDGDGVVRLQELKNAFREEMTEFGLPCTTETLDLASYLELFARHVDVVRRLATSVSVELSDEEMRLLEVVFDNMDTNGDGFIDEEELCSALSESLGKCKANYAIIWLTGLIMARVGRNADRRLYASDFIRALQENNGVIPRQLIGLPLKSLEERGRLRRTVSGGYGGVLTPLRRSFSPYGVLLVLRVAESILCNKQTLTAAQFSASLTDGFLTMERLLGCDPEELASHICRRALLLSPHEETIGGIKCGHFLSLVLDDPGSMLLNVPTPFFRLESSMRHFADLSYDFGRHLALSLLSSGPDSYTLQQLDELPQRLRATFPALKEVALWDIVRCCTAAAEVKSEGVFSLQRLVRRLTIRFCVLPCDYSGKIWRRLSPLERCRIRSHLGRMRIEELYTMSRQRARELVRMSLLSSEDFWDQEHVALTVALCVESMIFLQKMPPEEVRRAMAQEGWPPSDDLVGDDCRTDIAVRMMAVNLGREGISAVTESIVCLDTSCDCVINEELLLSTLRGVVRQLRPRWSNARVDRAVCDVVLGCALVEDGRCVNCGGLLERLRRIQ</sequence>